<evidence type="ECO:0000256" key="5">
    <source>
        <dbReference type="ARBA" id="ARBA00022737"/>
    </source>
</evidence>
<evidence type="ECO:0000256" key="8">
    <source>
        <dbReference type="ARBA" id="ARBA00023065"/>
    </source>
</evidence>
<dbReference type="InterPro" id="IPR036770">
    <property type="entry name" value="Ankyrin_rpt-contain_sf"/>
</dbReference>
<dbReference type="GO" id="GO:0005216">
    <property type="term" value="F:monoatomic ion channel activity"/>
    <property type="evidence" value="ECO:0007669"/>
    <property type="project" value="InterPro"/>
</dbReference>
<keyword evidence="3" id="KW-0716">Sensory transduction</keyword>
<keyword evidence="10" id="KW-0407">Ion channel</keyword>
<dbReference type="SUPFAM" id="SSF48403">
    <property type="entry name" value="Ankyrin repeat"/>
    <property type="match status" value="1"/>
</dbReference>
<dbReference type="InterPro" id="IPR002110">
    <property type="entry name" value="Ankyrin_rpt"/>
</dbReference>
<evidence type="ECO:0000256" key="11">
    <source>
        <dbReference type="PROSITE-ProRule" id="PRU00023"/>
    </source>
</evidence>
<keyword evidence="15" id="KW-1185">Reference proteome</keyword>
<dbReference type="PANTHER" id="PTHR47143">
    <property type="entry name" value="TRANSIENT RECEPTOR POTENTIAL CATION CHANNEL PROTEIN PAINLESS"/>
    <property type="match status" value="1"/>
</dbReference>
<dbReference type="OrthoDB" id="2157354at2759"/>
<reference evidence="14" key="1">
    <citation type="submission" date="2022-01" db="EMBL/GenBank/DDBJ databases">
        <authorList>
            <person name="King R."/>
        </authorList>
    </citation>
    <scope>NUCLEOTIDE SEQUENCE</scope>
</reference>
<gene>
    <name evidence="14" type="ORF">PHYEVI_LOCUS2307</name>
</gene>
<proteinExistence type="predicted"/>
<evidence type="ECO:0000259" key="13">
    <source>
        <dbReference type="Pfam" id="PF00520"/>
    </source>
</evidence>
<feature type="domain" description="Ion transport" evidence="13">
    <location>
        <begin position="525"/>
        <end position="748"/>
    </location>
</feature>
<dbReference type="SMART" id="SM00248">
    <property type="entry name" value="ANK"/>
    <property type="match status" value="7"/>
</dbReference>
<feature type="transmembrane region" description="Helical" evidence="12">
    <location>
        <begin position="716"/>
        <end position="737"/>
    </location>
</feature>
<keyword evidence="8" id="KW-0406">Ion transport</keyword>
<dbReference type="Pfam" id="PF00023">
    <property type="entry name" value="Ank"/>
    <property type="match status" value="1"/>
</dbReference>
<keyword evidence="5" id="KW-0677">Repeat</keyword>
<protein>
    <recommendedName>
        <fullName evidence="13">Ion transport domain-containing protein</fullName>
    </recommendedName>
</protein>
<feature type="repeat" description="ANK" evidence="11">
    <location>
        <begin position="165"/>
        <end position="197"/>
    </location>
</feature>
<keyword evidence="2" id="KW-0813">Transport</keyword>
<evidence type="ECO:0000256" key="2">
    <source>
        <dbReference type="ARBA" id="ARBA00022448"/>
    </source>
</evidence>
<evidence type="ECO:0000313" key="14">
    <source>
        <dbReference type="EMBL" id="CAH1159124.1"/>
    </source>
</evidence>
<keyword evidence="4 12" id="KW-0812">Transmembrane</keyword>
<feature type="transmembrane region" description="Helical" evidence="12">
    <location>
        <begin position="518"/>
        <end position="542"/>
    </location>
</feature>
<keyword evidence="7 11" id="KW-0040">ANK repeat</keyword>
<dbReference type="Proteomes" id="UP001153712">
    <property type="component" value="Chromosome 11"/>
</dbReference>
<feature type="transmembrane region" description="Helical" evidence="12">
    <location>
        <begin position="592"/>
        <end position="612"/>
    </location>
</feature>
<evidence type="ECO:0000256" key="10">
    <source>
        <dbReference type="ARBA" id="ARBA00023303"/>
    </source>
</evidence>
<dbReference type="Gene3D" id="1.25.40.20">
    <property type="entry name" value="Ankyrin repeat-containing domain"/>
    <property type="match status" value="3"/>
</dbReference>
<dbReference type="InterPro" id="IPR005821">
    <property type="entry name" value="Ion_trans_dom"/>
</dbReference>
<dbReference type="PROSITE" id="PS50297">
    <property type="entry name" value="ANK_REP_REGION"/>
    <property type="match status" value="2"/>
</dbReference>
<evidence type="ECO:0000256" key="4">
    <source>
        <dbReference type="ARBA" id="ARBA00022692"/>
    </source>
</evidence>
<evidence type="ECO:0000256" key="12">
    <source>
        <dbReference type="SAM" id="Phobius"/>
    </source>
</evidence>
<evidence type="ECO:0000256" key="7">
    <source>
        <dbReference type="ARBA" id="ARBA00023043"/>
    </source>
</evidence>
<comment type="subcellular location">
    <subcellularLocation>
        <location evidence="1">Membrane</location>
        <topology evidence="1">Multi-pass membrane protein</topology>
    </subcellularLocation>
</comment>
<dbReference type="GO" id="GO:0034703">
    <property type="term" value="C:cation channel complex"/>
    <property type="evidence" value="ECO:0007669"/>
    <property type="project" value="UniProtKB-ARBA"/>
</dbReference>
<dbReference type="InterPro" id="IPR052076">
    <property type="entry name" value="TRP_cation_channel"/>
</dbReference>
<dbReference type="PROSITE" id="PS50088">
    <property type="entry name" value="ANK_REPEAT"/>
    <property type="match status" value="4"/>
</dbReference>
<feature type="transmembrane region" description="Helical" evidence="12">
    <location>
        <begin position="554"/>
        <end position="572"/>
    </location>
</feature>
<keyword evidence="6 12" id="KW-1133">Transmembrane helix</keyword>
<evidence type="ECO:0000256" key="1">
    <source>
        <dbReference type="ARBA" id="ARBA00004141"/>
    </source>
</evidence>
<feature type="transmembrane region" description="Helical" evidence="12">
    <location>
        <begin position="657"/>
        <end position="676"/>
    </location>
</feature>
<evidence type="ECO:0000313" key="15">
    <source>
        <dbReference type="Proteomes" id="UP001153712"/>
    </source>
</evidence>
<evidence type="ECO:0000256" key="3">
    <source>
        <dbReference type="ARBA" id="ARBA00022606"/>
    </source>
</evidence>
<feature type="repeat" description="ANK" evidence="11">
    <location>
        <begin position="268"/>
        <end position="300"/>
    </location>
</feature>
<feature type="transmembrane region" description="Helical" evidence="12">
    <location>
        <begin position="618"/>
        <end position="636"/>
    </location>
</feature>
<feature type="repeat" description="ANK" evidence="11">
    <location>
        <begin position="383"/>
        <end position="415"/>
    </location>
</feature>
<keyword evidence="9 12" id="KW-0472">Membrane</keyword>
<feature type="repeat" description="ANK" evidence="11">
    <location>
        <begin position="126"/>
        <end position="164"/>
    </location>
</feature>
<dbReference type="PANTHER" id="PTHR47143:SF4">
    <property type="entry name" value="TRANSIENT RECEPTOR POTENTIAL CATION CHANNEL PROTEIN PAINLESS"/>
    <property type="match status" value="1"/>
</dbReference>
<dbReference type="EMBL" id="OU900104">
    <property type="protein sequence ID" value="CAH1159124.1"/>
    <property type="molecule type" value="Genomic_DNA"/>
</dbReference>
<dbReference type="Pfam" id="PF00520">
    <property type="entry name" value="Ion_trans"/>
    <property type="match status" value="1"/>
</dbReference>
<accession>A0A9P0DP61</accession>
<evidence type="ECO:0000256" key="6">
    <source>
        <dbReference type="ARBA" id="ARBA00022989"/>
    </source>
</evidence>
<dbReference type="AlphaFoldDB" id="A0A9P0DP61"/>
<organism evidence="14 15">
    <name type="scientific">Phyllotreta striolata</name>
    <name type="common">Striped flea beetle</name>
    <name type="synonym">Crioceris striolata</name>
    <dbReference type="NCBI Taxonomy" id="444603"/>
    <lineage>
        <taxon>Eukaryota</taxon>
        <taxon>Metazoa</taxon>
        <taxon>Ecdysozoa</taxon>
        <taxon>Arthropoda</taxon>
        <taxon>Hexapoda</taxon>
        <taxon>Insecta</taxon>
        <taxon>Pterygota</taxon>
        <taxon>Neoptera</taxon>
        <taxon>Endopterygota</taxon>
        <taxon>Coleoptera</taxon>
        <taxon>Polyphaga</taxon>
        <taxon>Cucujiformia</taxon>
        <taxon>Chrysomeloidea</taxon>
        <taxon>Chrysomelidae</taxon>
        <taxon>Galerucinae</taxon>
        <taxon>Alticini</taxon>
        <taxon>Phyllotreta</taxon>
    </lineage>
</organism>
<sequence length="898" mass="102023">MYSRMDGSKAFSRTNSICPTPEEKLLELVLSNDTDEIEATATKKLLNHVYTADGNKTILLRACIEEQVEAGTIETLIKCGADVRYADDDKWEALHFAAKRTDPEVLKVIINGLNAANVNINSVLANGNNALHVLIRHGNAESEEFDDCVKLLIKEGINVNLGDLKGISPIFWAAKKDNKAAVKTILEWGSSVDIDSHKLRNESARDLIIKKNLYSGKLPNKNDNNNRSNSKDIIDTLYNYIKIHGEKDFKRFFDENSCEVNLCDDEQSEWTLLQLSVDKGCKQIVEYLVDKGADVTKTTKKEPRTPLEIAAEHGFHEIFAILLKKYDPNSIIPNSVLISLVQYFDCEPHPEAGIDRRKCCELLLAKNREKSIELDINGSDSSDKNAPLHYAVRYGNAKIVEDILGLGASLGSKNRWGIMPVQNIEPELLKKHLDDCVQFDVNDKKDKEEFAITFNYRTLIPPGLEKAGKSDPEAGTNEHLVHETEVIAYMSKAPEFKHLLAHPLIVTFLFMKWHRIRWLFYTNLAFYVAFFASLVTYIFCYFANFDEPTSFEKFMRYLSWSVLLVTFVALVLRESFQILVLSMKYVKNFENLIEIALIGLSGAILFADSPSIDVRKQISSVAILLAALELILMVGQHPKLSTNVVMLKTVSYNFFKFLLWYSLLIFAFAMSFYILFADKSDKDNKFDDPVFKTVVMLTGEFEASDIEFKFPVVGKLVFASFIFTIAIILVNLLNGLAVSDTQMIKQDAELIGHISRAQHIRYVEVLLLGDIVPSNFLDKIGGVFGCCFPSMSWSWSVFKSLARKVCLFPHLFDNYEITVLPNRAGQIRYLKNQKRQKCCLGGCQNIYLDKETVQKINEIVRNRKEQSISDRNISDRELRELLELALERLYNIKPSQIN</sequence>
<evidence type="ECO:0000256" key="9">
    <source>
        <dbReference type="ARBA" id="ARBA00023136"/>
    </source>
</evidence>
<name>A0A9P0DP61_PHYSR</name>
<dbReference type="Pfam" id="PF12796">
    <property type="entry name" value="Ank_2"/>
    <property type="match status" value="2"/>
</dbReference>